<evidence type="ECO:0000256" key="6">
    <source>
        <dbReference type="ARBA" id="ARBA00022837"/>
    </source>
</evidence>
<evidence type="ECO:0000256" key="2">
    <source>
        <dbReference type="ARBA" id="ARBA00004496"/>
    </source>
</evidence>
<dbReference type="InterPro" id="IPR011992">
    <property type="entry name" value="EF-hand-dom_pair"/>
</dbReference>
<evidence type="ECO:0000256" key="3">
    <source>
        <dbReference type="ARBA" id="ARBA00022490"/>
    </source>
</evidence>
<evidence type="ECO:0000313" key="8">
    <source>
        <dbReference type="EMBL" id="CAG09504.1"/>
    </source>
</evidence>
<dbReference type="PANTHER" id="PTHR46735:SF3">
    <property type="entry name" value="CALPAIN SMALL SUBUNIT 1-RELATED"/>
    <property type="match status" value="1"/>
</dbReference>
<dbReference type="EMBL" id="CAAE01015006">
    <property type="protein sequence ID" value="CAG09504.1"/>
    <property type="molecule type" value="Genomic_DNA"/>
</dbReference>
<dbReference type="KEGG" id="tng:GSTEN00030803G001"/>
<reference evidence="8" key="2">
    <citation type="submission" date="2004-02" db="EMBL/GenBank/DDBJ databases">
        <authorList>
            <consortium name="Genoscope"/>
            <consortium name="Whitehead Institute Centre for Genome Research"/>
        </authorList>
    </citation>
    <scope>NUCLEOTIDE SEQUENCE</scope>
</reference>
<dbReference type="PANTHER" id="PTHR46735">
    <property type="entry name" value="CALPAIN, SMALL SUBUNIT 1 A-RELATED"/>
    <property type="match status" value="1"/>
</dbReference>
<name>Q4RQ28_TETNG</name>
<dbReference type="Gene3D" id="1.10.238.10">
    <property type="entry name" value="EF-hand"/>
    <property type="match status" value="1"/>
</dbReference>
<dbReference type="SUPFAM" id="SSF47473">
    <property type="entry name" value="EF-hand"/>
    <property type="match status" value="1"/>
</dbReference>
<dbReference type="GO" id="GO:0110158">
    <property type="term" value="C:calpain complex"/>
    <property type="evidence" value="ECO:0007669"/>
    <property type="project" value="TreeGrafter"/>
</dbReference>
<accession>Q4RQ28</accession>
<keyword evidence="3" id="KW-0963">Cytoplasm</keyword>
<gene>
    <name evidence="8" type="ORF">GSTENG00030803001</name>
</gene>
<evidence type="ECO:0000256" key="4">
    <source>
        <dbReference type="ARBA" id="ARBA00022723"/>
    </source>
</evidence>
<comment type="subcellular location">
    <subcellularLocation>
        <location evidence="2">Cytoplasm</location>
    </subcellularLocation>
    <subcellularLocation>
        <location evidence="1">Endomembrane system</location>
    </subcellularLocation>
</comment>
<evidence type="ECO:0000256" key="7">
    <source>
        <dbReference type="ARBA" id="ARBA00023136"/>
    </source>
</evidence>
<organism evidence="8">
    <name type="scientific">Tetraodon nigroviridis</name>
    <name type="common">Spotted green pufferfish</name>
    <name type="synonym">Chelonodon nigroviridis</name>
    <dbReference type="NCBI Taxonomy" id="99883"/>
    <lineage>
        <taxon>Eukaryota</taxon>
        <taxon>Metazoa</taxon>
        <taxon>Chordata</taxon>
        <taxon>Craniata</taxon>
        <taxon>Vertebrata</taxon>
        <taxon>Euteleostomi</taxon>
        <taxon>Actinopterygii</taxon>
        <taxon>Neopterygii</taxon>
        <taxon>Teleostei</taxon>
        <taxon>Neoteleostei</taxon>
        <taxon>Acanthomorphata</taxon>
        <taxon>Eupercaria</taxon>
        <taxon>Tetraodontiformes</taxon>
        <taxon>Tetradontoidea</taxon>
        <taxon>Tetraodontidae</taxon>
        <taxon>Tetraodon</taxon>
    </lineage>
</organism>
<keyword evidence="4" id="KW-0479">Metal-binding</keyword>
<keyword evidence="6" id="KW-0106">Calcium</keyword>
<proteinExistence type="predicted"/>
<protein>
    <submittedName>
        <fullName evidence="8">(spotted green pufferfish) hypothetical protein</fullName>
    </submittedName>
</protein>
<sequence length="94" mass="10836">MSSHEMRGAANAAGFHINSAVLQTIVSRHADAQYAIDFDSFVGCLIKLEMLFSECRHTHRCSFRVCRVFRAVHQHLCFLPRNVHVPGKRWLRKN</sequence>
<dbReference type="AlphaFoldDB" id="Q4RQ28"/>
<evidence type="ECO:0000256" key="1">
    <source>
        <dbReference type="ARBA" id="ARBA00004308"/>
    </source>
</evidence>
<keyword evidence="5" id="KW-0677">Repeat</keyword>
<evidence type="ECO:0000256" key="5">
    <source>
        <dbReference type="ARBA" id="ARBA00022737"/>
    </source>
</evidence>
<comment type="caution">
    <text evidence="8">The sequence shown here is derived from an EMBL/GenBank/DDBJ whole genome shotgun (WGS) entry which is preliminary data.</text>
</comment>
<dbReference type="GO" id="GO:0012505">
    <property type="term" value="C:endomembrane system"/>
    <property type="evidence" value="ECO:0007669"/>
    <property type="project" value="UniProtKB-SubCell"/>
</dbReference>
<dbReference type="OrthoDB" id="424753at2759"/>
<dbReference type="GO" id="GO:0046872">
    <property type="term" value="F:metal ion binding"/>
    <property type="evidence" value="ECO:0007669"/>
    <property type="project" value="UniProtKB-KW"/>
</dbReference>
<keyword evidence="7" id="KW-0472">Membrane</keyword>
<reference evidence="8" key="1">
    <citation type="journal article" date="2004" name="Nature">
        <title>Genome duplication in the teleost fish Tetraodon nigroviridis reveals the early vertebrate proto-karyotype.</title>
        <authorList>
            <person name="Jaillon O."/>
            <person name="Aury J.-M."/>
            <person name="Brunet F."/>
            <person name="Petit J.-L."/>
            <person name="Stange-Thomann N."/>
            <person name="Mauceli E."/>
            <person name="Bouneau L."/>
            <person name="Fischer C."/>
            <person name="Ozouf-Costaz C."/>
            <person name="Bernot A."/>
            <person name="Nicaud S."/>
            <person name="Jaffe D."/>
            <person name="Fisher S."/>
            <person name="Lutfalla G."/>
            <person name="Dossat C."/>
            <person name="Segurens B."/>
            <person name="Dasilva C."/>
            <person name="Salanoubat M."/>
            <person name="Levy M."/>
            <person name="Boudet N."/>
            <person name="Castellano S."/>
            <person name="Anthouard V."/>
            <person name="Jubin C."/>
            <person name="Castelli V."/>
            <person name="Katinka M."/>
            <person name="Vacherie B."/>
            <person name="Biemont C."/>
            <person name="Skalli Z."/>
            <person name="Cattolico L."/>
            <person name="Poulain J."/>
            <person name="De Berardinis V."/>
            <person name="Cruaud C."/>
            <person name="Duprat S."/>
            <person name="Brottier P."/>
            <person name="Coutanceau J.-P."/>
            <person name="Gouzy J."/>
            <person name="Parra G."/>
            <person name="Lardier G."/>
            <person name="Chapple C."/>
            <person name="McKernan K.J."/>
            <person name="McEwan P."/>
            <person name="Bosak S."/>
            <person name="Kellis M."/>
            <person name="Volff J.-N."/>
            <person name="Guigo R."/>
            <person name="Zody M.C."/>
            <person name="Mesirov J."/>
            <person name="Lindblad-Toh K."/>
            <person name="Birren B."/>
            <person name="Nusbaum C."/>
            <person name="Kahn D."/>
            <person name="Robinson-Rechavi M."/>
            <person name="Laudet V."/>
            <person name="Schachter V."/>
            <person name="Quetier F."/>
            <person name="Saurin W."/>
            <person name="Scarpelli C."/>
            <person name="Wincker P."/>
            <person name="Lander E.S."/>
            <person name="Weissenbach J."/>
            <person name="Roest Crollius H."/>
        </authorList>
    </citation>
    <scope>NUCLEOTIDE SEQUENCE [LARGE SCALE GENOMIC DNA]</scope>
</reference>